<reference evidence="2" key="1">
    <citation type="journal article" date="2022" name="Mol. Ecol. Resour.">
        <title>The genomes of chicory, endive, great burdock and yacon provide insights into Asteraceae palaeo-polyploidization history and plant inulin production.</title>
        <authorList>
            <person name="Fan W."/>
            <person name="Wang S."/>
            <person name="Wang H."/>
            <person name="Wang A."/>
            <person name="Jiang F."/>
            <person name="Liu H."/>
            <person name="Zhao H."/>
            <person name="Xu D."/>
            <person name="Zhang Y."/>
        </authorList>
    </citation>
    <scope>NUCLEOTIDE SEQUENCE [LARGE SCALE GENOMIC DNA]</scope>
    <source>
        <strain evidence="2">cv. Niubang</strain>
    </source>
</reference>
<gene>
    <name evidence="1" type="ORF">L6452_03832</name>
</gene>
<name>A0ACB9FNG9_ARCLA</name>
<comment type="caution">
    <text evidence="1">The sequence shown here is derived from an EMBL/GenBank/DDBJ whole genome shotgun (WGS) entry which is preliminary data.</text>
</comment>
<keyword evidence="2" id="KW-1185">Reference proteome</keyword>
<evidence type="ECO:0000313" key="1">
    <source>
        <dbReference type="EMBL" id="KAI3772642.1"/>
    </source>
</evidence>
<dbReference type="EMBL" id="CM042047">
    <property type="protein sequence ID" value="KAI3772642.1"/>
    <property type="molecule type" value="Genomic_DNA"/>
</dbReference>
<proteinExistence type="predicted"/>
<reference evidence="1 2" key="2">
    <citation type="journal article" date="2022" name="Mol. Ecol. Resour.">
        <title>The genomes of chicory, endive, great burdock and yacon provide insights into Asteraceae paleo-polyploidization history and plant inulin production.</title>
        <authorList>
            <person name="Fan W."/>
            <person name="Wang S."/>
            <person name="Wang H."/>
            <person name="Wang A."/>
            <person name="Jiang F."/>
            <person name="Liu H."/>
            <person name="Zhao H."/>
            <person name="Xu D."/>
            <person name="Zhang Y."/>
        </authorList>
    </citation>
    <scope>NUCLEOTIDE SEQUENCE [LARGE SCALE GENOMIC DNA]</scope>
    <source>
        <strain evidence="2">cv. Niubang</strain>
    </source>
</reference>
<protein>
    <submittedName>
        <fullName evidence="1">Uncharacterized protein</fullName>
    </submittedName>
</protein>
<organism evidence="1 2">
    <name type="scientific">Arctium lappa</name>
    <name type="common">Greater burdock</name>
    <name type="synonym">Lappa major</name>
    <dbReference type="NCBI Taxonomy" id="4217"/>
    <lineage>
        <taxon>Eukaryota</taxon>
        <taxon>Viridiplantae</taxon>
        <taxon>Streptophyta</taxon>
        <taxon>Embryophyta</taxon>
        <taxon>Tracheophyta</taxon>
        <taxon>Spermatophyta</taxon>
        <taxon>Magnoliopsida</taxon>
        <taxon>eudicotyledons</taxon>
        <taxon>Gunneridae</taxon>
        <taxon>Pentapetalae</taxon>
        <taxon>asterids</taxon>
        <taxon>campanulids</taxon>
        <taxon>Asterales</taxon>
        <taxon>Asteraceae</taxon>
        <taxon>Carduoideae</taxon>
        <taxon>Cardueae</taxon>
        <taxon>Arctiinae</taxon>
        <taxon>Arctium</taxon>
    </lineage>
</organism>
<evidence type="ECO:0000313" key="2">
    <source>
        <dbReference type="Proteomes" id="UP001055879"/>
    </source>
</evidence>
<accession>A0ACB9FNG9</accession>
<sequence length="106" mass="11697">MMNDTLPTAIQHLRRSNRSLYLRHPHPPPASSITIRLLLPPSPSAFSVFMFSSVARGDNVERPYDKGSSSYSKIKADDNDTILVSKPFLSLVSNLAGDATQILPEM</sequence>
<dbReference type="Proteomes" id="UP001055879">
    <property type="component" value="Linkage Group LG01"/>
</dbReference>